<name>A0A2P2NB95_RHIMU</name>
<proteinExistence type="predicted"/>
<accession>A0A2P2NB95</accession>
<organism evidence="1">
    <name type="scientific">Rhizophora mucronata</name>
    <name type="common">Asiatic mangrove</name>
    <dbReference type="NCBI Taxonomy" id="61149"/>
    <lineage>
        <taxon>Eukaryota</taxon>
        <taxon>Viridiplantae</taxon>
        <taxon>Streptophyta</taxon>
        <taxon>Embryophyta</taxon>
        <taxon>Tracheophyta</taxon>
        <taxon>Spermatophyta</taxon>
        <taxon>Magnoliopsida</taxon>
        <taxon>eudicotyledons</taxon>
        <taxon>Gunneridae</taxon>
        <taxon>Pentapetalae</taxon>
        <taxon>rosids</taxon>
        <taxon>fabids</taxon>
        <taxon>Malpighiales</taxon>
        <taxon>Rhizophoraceae</taxon>
        <taxon>Rhizophora</taxon>
    </lineage>
</organism>
<sequence length="11" mass="1348">MRKANRRTFPA</sequence>
<dbReference type="EMBL" id="GGEC01059253">
    <property type="protein sequence ID" value="MBX39737.1"/>
    <property type="molecule type" value="Transcribed_RNA"/>
</dbReference>
<reference evidence="1" key="1">
    <citation type="submission" date="2018-02" db="EMBL/GenBank/DDBJ databases">
        <title>Rhizophora mucronata_Transcriptome.</title>
        <authorList>
            <person name="Meera S.P."/>
            <person name="Sreeshan A."/>
            <person name="Augustine A."/>
        </authorList>
    </citation>
    <scope>NUCLEOTIDE SEQUENCE</scope>
    <source>
        <tissue evidence="1">Leaf</tissue>
    </source>
</reference>
<protein>
    <submittedName>
        <fullName evidence="1">Uncharacterized protein</fullName>
    </submittedName>
</protein>
<evidence type="ECO:0000313" key="1">
    <source>
        <dbReference type="EMBL" id="MBX39737.1"/>
    </source>
</evidence>